<dbReference type="PANTHER" id="PTHR37946:SF1">
    <property type="entry name" value="SLL1969 PROTEIN"/>
    <property type="match status" value="1"/>
</dbReference>
<dbReference type="Proteomes" id="UP000075635">
    <property type="component" value="Unassembled WGS sequence"/>
</dbReference>
<dbReference type="AlphaFoldDB" id="A0A150R7K4"/>
<evidence type="ECO:0000313" key="3">
    <source>
        <dbReference type="Proteomes" id="UP000075635"/>
    </source>
</evidence>
<protein>
    <recommendedName>
        <fullName evidence="1">AB hydrolase-1 domain-containing protein</fullName>
    </recommendedName>
</protein>
<dbReference type="Pfam" id="PF12697">
    <property type="entry name" value="Abhydrolase_6"/>
    <property type="match status" value="1"/>
</dbReference>
<dbReference type="EMBL" id="JEMB01003031">
    <property type="protein sequence ID" value="KYF76237.1"/>
    <property type="molecule type" value="Genomic_DNA"/>
</dbReference>
<dbReference type="SUPFAM" id="SSF53474">
    <property type="entry name" value="alpha/beta-Hydrolases"/>
    <property type="match status" value="1"/>
</dbReference>
<sequence length="317" mass="34473">MGNNVELVIGVLNGVLGDYLKRTSNGLATSMQLVRDGRPVPLSRAFPAAASAQATSRVVVLVHGLMSTEAIWTMPDGETYGSRLARDLGYTPLYVRYNSGLRISENGEALDALLEQLVCASPAPVEELVLIGHSMGGLVARSAAHAASDRGRRWLPLVKRAFYLGTPHLGAPLERFGHAVTWALARIDNPYTKLIAEIINLRSGGIRDLGYANLRREDWEGADAGVLLQNRRHPVPLLPHIRHHLIAGALTADPWLSLLFGDAMVSLRSATGRAVAADRCSPFPQEHVRVMPALGHLRLAHDEDVYAQIRAWCEEAA</sequence>
<comment type="caution">
    <text evidence="2">The sequence shown here is derived from an EMBL/GenBank/DDBJ whole genome shotgun (WGS) entry which is preliminary data.</text>
</comment>
<dbReference type="PANTHER" id="PTHR37946">
    <property type="entry name" value="SLL1969 PROTEIN"/>
    <property type="match status" value="1"/>
</dbReference>
<organism evidence="2 3">
    <name type="scientific">Sorangium cellulosum</name>
    <name type="common">Polyangium cellulosum</name>
    <dbReference type="NCBI Taxonomy" id="56"/>
    <lineage>
        <taxon>Bacteria</taxon>
        <taxon>Pseudomonadati</taxon>
        <taxon>Myxococcota</taxon>
        <taxon>Polyangia</taxon>
        <taxon>Polyangiales</taxon>
        <taxon>Polyangiaceae</taxon>
        <taxon>Sorangium</taxon>
    </lineage>
</organism>
<dbReference type="InterPro" id="IPR029058">
    <property type="entry name" value="AB_hydrolase_fold"/>
</dbReference>
<evidence type="ECO:0000259" key="1">
    <source>
        <dbReference type="Pfam" id="PF12697"/>
    </source>
</evidence>
<dbReference type="Gene3D" id="3.40.50.1820">
    <property type="entry name" value="alpha/beta hydrolase"/>
    <property type="match status" value="1"/>
</dbReference>
<feature type="domain" description="AB hydrolase-1" evidence="1">
    <location>
        <begin position="59"/>
        <end position="306"/>
    </location>
</feature>
<name>A0A150R7K4_SORCE</name>
<accession>A0A150R7K4</accession>
<reference evidence="2 3" key="1">
    <citation type="submission" date="2014-02" db="EMBL/GenBank/DDBJ databases">
        <title>The small core and large imbalanced accessory genome model reveals a collaborative survival strategy of Sorangium cellulosum strains in nature.</title>
        <authorList>
            <person name="Han K."/>
            <person name="Peng R."/>
            <person name="Blom J."/>
            <person name="Li Y.-Z."/>
        </authorList>
    </citation>
    <scope>NUCLEOTIDE SEQUENCE [LARGE SCALE GENOMIC DNA]</scope>
    <source>
        <strain evidence="2 3">So0011-07</strain>
    </source>
</reference>
<dbReference type="InterPro" id="IPR000073">
    <property type="entry name" value="AB_hydrolase_1"/>
</dbReference>
<proteinExistence type="predicted"/>
<gene>
    <name evidence="2" type="ORF">BE17_11290</name>
</gene>
<evidence type="ECO:0000313" key="2">
    <source>
        <dbReference type="EMBL" id="KYF76237.1"/>
    </source>
</evidence>